<dbReference type="Proteomes" id="UP000600865">
    <property type="component" value="Unassembled WGS sequence"/>
</dbReference>
<dbReference type="AlphaFoldDB" id="A0A918K9B3"/>
<organism evidence="9 10">
    <name type="scientific">Litorimonas cladophorae</name>
    <dbReference type="NCBI Taxonomy" id="1220491"/>
    <lineage>
        <taxon>Bacteria</taxon>
        <taxon>Pseudomonadati</taxon>
        <taxon>Pseudomonadota</taxon>
        <taxon>Alphaproteobacteria</taxon>
        <taxon>Maricaulales</taxon>
        <taxon>Robiginitomaculaceae</taxon>
    </lineage>
</organism>
<feature type="coiled-coil region" evidence="5">
    <location>
        <begin position="145"/>
        <end position="172"/>
    </location>
</feature>
<dbReference type="EMBL" id="BMYV01000001">
    <property type="protein sequence ID" value="GGX55768.1"/>
    <property type="molecule type" value="Genomic_DNA"/>
</dbReference>
<feature type="region of interest" description="Disordered" evidence="6">
    <location>
        <begin position="208"/>
        <end position="237"/>
    </location>
</feature>
<feature type="chain" id="PRO_5036919128" description="17 kDa surface antigen" evidence="7">
    <location>
        <begin position="29"/>
        <end position="237"/>
    </location>
</feature>
<dbReference type="GO" id="GO:0009279">
    <property type="term" value="C:cell outer membrane"/>
    <property type="evidence" value="ECO:0007669"/>
    <property type="project" value="UniProtKB-SubCell"/>
</dbReference>
<gene>
    <name evidence="9" type="ORF">GCM10011309_00520</name>
</gene>
<evidence type="ECO:0000256" key="7">
    <source>
        <dbReference type="SAM" id="SignalP"/>
    </source>
</evidence>
<accession>A0A918K9B3</accession>
<evidence type="ECO:0000313" key="10">
    <source>
        <dbReference type="Proteomes" id="UP000600865"/>
    </source>
</evidence>
<evidence type="ECO:0000256" key="4">
    <source>
        <dbReference type="ARBA" id="ARBA00023288"/>
    </source>
</evidence>
<comment type="subcellular location">
    <subcellularLocation>
        <location evidence="1">Cell outer membrane</location>
        <topology evidence="1">Lipid-anchor</topology>
    </subcellularLocation>
</comment>
<feature type="signal peptide" evidence="7">
    <location>
        <begin position="1"/>
        <end position="28"/>
    </location>
</feature>
<evidence type="ECO:0000256" key="6">
    <source>
        <dbReference type="SAM" id="MobiDB-lite"/>
    </source>
</evidence>
<proteinExistence type="inferred from homology"/>
<name>A0A918K9B3_9PROT</name>
<comment type="similarity">
    <text evidence="2">Belongs to the rickettsiale 17 kDa surface antigen family.</text>
</comment>
<evidence type="ECO:0000256" key="3">
    <source>
        <dbReference type="ARBA" id="ARBA00015281"/>
    </source>
</evidence>
<reference evidence="9 10" key="1">
    <citation type="journal article" date="2014" name="Int. J. Syst. Evol. Microbiol.">
        <title>Complete genome sequence of Corynebacterium casei LMG S-19264T (=DSM 44701T), isolated from a smear-ripened cheese.</title>
        <authorList>
            <consortium name="US DOE Joint Genome Institute (JGI-PGF)"/>
            <person name="Walter F."/>
            <person name="Albersmeier A."/>
            <person name="Kalinowski J."/>
            <person name="Ruckert C."/>
        </authorList>
    </citation>
    <scope>NUCLEOTIDE SEQUENCE [LARGE SCALE GENOMIC DNA]</scope>
    <source>
        <strain evidence="9 10">KCTC 23968</strain>
    </source>
</reference>
<keyword evidence="4" id="KW-0449">Lipoprotein</keyword>
<evidence type="ECO:0000259" key="8">
    <source>
        <dbReference type="Pfam" id="PF05433"/>
    </source>
</evidence>
<protein>
    <recommendedName>
        <fullName evidence="3">17 kDa surface antigen</fullName>
    </recommendedName>
</protein>
<dbReference type="Pfam" id="PF05433">
    <property type="entry name" value="Rick_17kDa_Anti"/>
    <property type="match status" value="1"/>
</dbReference>
<dbReference type="RefSeq" id="WP_189579740.1">
    <property type="nucleotide sequence ID" value="NZ_BMYV01000001.1"/>
</dbReference>
<dbReference type="InterPro" id="IPR008816">
    <property type="entry name" value="Gly_zipper_2TM_dom"/>
</dbReference>
<keyword evidence="10" id="KW-1185">Reference proteome</keyword>
<evidence type="ECO:0000256" key="1">
    <source>
        <dbReference type="ARBA" id="ARBA00004459"/>
    </source>
</evidence>
<keyword evidence="7" id="KW-0732">Signal</keyword>
<evidence type="ECO:0000313" key="9">
    <source>
        <dbReference type="EMBL" id="GGX55768.1"/>
    </source>
</evidence>
<feature type="compositionally biased region" description="Polar residues" evidence="6">
    <location>
        <begin position="228"/>
        <end position="237"/>
    </location>
</feature>
<evidence type="ECO:0000256" key="5">
    <source>
        <dbReference type="SAM" id="Coils"/>
    </source>
</evidence>
<comment type="caution">
    <text evidence="9">The sequence shown here is derived from an EMBL/GenBank/DDBJ whole genome shotgun (WGS) entry which is preliminary data.</text>
</comment>
<keyword evidence="5" id="KW-0175">Coiled coil</keyword>
<evidence type="ECO:0000256" key="2">
    <source>
        <dbReference type="ARBA" id="ARBA00008681"/>
    </source>
</evidence>
<sequence>MTNLKLKTALAAVTLAAATIAMPLSASANDYKRKCADTSNGVLGAVVGGTAGAAIGESIAGRGDRTEGAILGAIIGGIAGAAVGDSASGCENDTRYVNRGHTTTNHYPVRNNRVQTTTRGYQTVGHNTHRNTRGYTDNRGYNRNYNQGQNRLYQIDRKIEQLRQERAYLKDERRRSRNYRPGIERRLDRISYRLAELKRERKQIKRYSDIRRNDYRPQPTRRGHYHGQSRNLCYSDH</sequence>
<feature type="domain" description="Glycine zipper 2TM" evidence="8">
    <location>
        <begin position="43"/>
        <end position="84"/>
    </location>
</feature>